<dbReference type="Pfam" id="PF12796">
    <property type="entry name" value="Ank_2"/>
    <property type="match status" value="1"/>
</dbReference>
<dbReference type="InterPro" id="IPR002110">
    <property type="entry name" value="Ankyrin_rpt"/>
</dbReference>
<dbReference type="PANTHER" id="PTHR24171">
    <property type="entry name" value="ANKYRIN REPEAT DOMAIN-CONTAINING PROTEIN 39-RELATED"/>
    <property type="match status" value="1"/>
</dbReference>
<gene>
    <name evidence="4" type="ORF">PPACK8108_LOCUS20270</name>
</gene>
<evidence type="ECO:0000313" key="5">
    <source>
        <dbReference type="Proteomes" id="UP001153365"/>
    </source>
</evidence>
<evidence type="ECO:0000256" key="3">
    <source>
        <dbReference type="PROSITE-ProRule" id="PRU00023"/>
    </source>
</evidence>
<dbReference type="GO" id="GO:0004842">
    <property type="term" value="F:ubiquitin-protein transferase activity"/>
    <property type="evidence" value="ECO:0007669"/>
    <property type="project" value="TreeGrafter"/>
</dbReference>
<dbReference type="AlphaFoldDB" id="A0AAV0BGH2"/>
<reference evidence="4" key="1">
    <citation type="submission" date="2022-06" db="EMBL/GenBank/DDBJ databases">
        <authorList>
            <consortium name="SYNGENTA / RWTH Aachen University"/>
        </authorList>
    </citation>
    <scope>NUCLEOTIDE SEQUENCE</scope>
</reference>
<organism evidence="4 5">
    <name type="scientific">Phakopsora pachyrhizi</name>
    <name type="common">Asian soybean rust disease fungus</name>
    <dbReference type="NCBI Taxonomy" id="170000"/>
    <lineage>
        <taxon>Eukaryota</taxon>
        <taxon>Fungi</taxon>
        <taxon>Dikarya</taxon>
        <taxon>Basidiomycota</taxon>
        <taxon>Pucciniomycotina</taxon>
        <taxon>Pucciniomycetes</taxon>
        <taxon>Pucciniales</taxon>
        <taxon>Phakopsoraceae</taxon>
        <taxon>Phakopsora</taxon>
    </lineage>
</organism>
<dbReference type="InterPro" id="IPR036770">
    <property type="entry name" value="Ankyrin_rpt-contain_sf"/>
</dbReference>
<keyword evidence="2 3" id="KW-0040">ANK repeat</keyword>
<feature type="repeat" description="ANK" evidence="3">
    <location>
        <begin position="40"/>
        <end position="72"/>
    </location>
</feature>
<evidence type="ECO:0000313" key="4">
    <source>
        <dbReference type="EMBL" id="CAH7685699.1"/>
    </source>
</evidence>
<accession>A0AAV0BGH2</accession>
<dbReference type="SMART" id="SM00248">
    <property type="entry name" value="ANK"/>
    <property type="match status" value="3"/>
</dbReference>
<dbReference type="Gene3D" id="1.25.40.20">
    <property type="entry name" value="Ankyrin repeat-containing domain"/>
    <property type="match status" value="1"/>
</dbReference>
<evidence type="ECO:0000256" key="1">
    <source>
        <dbReference type="ARBA" id="ARBA00022737"/>
    </source>
</evidence>
<dbReference type="SUPFAM" id="SSF48403">
    <property type="entry name" value="Ankyrin repeat"/>
    <property type="match status" value="1"/>
</dbReference>
<dbReference type="PRINTS" id="PR01415">
    <property type="entry name" value="ANKYRIN"/>
</dbReference>
<keyword evidence="5" id="KW-1185">Reference proteome</keyword>
<name>A0AAV0BGH2_PHAPC</name>
<sequence length="249" mass="27261">MVNLNYIERKNIWVAASDGEIDRVKELIESGVEPTTADENSYTPLHAAASWGHIEILRYLCSVGGDINITDSDGDTPLFSVEDLETARVIIELGGDPNHKNFQGLTPAESLLEEYPVISNYLRDLTGEPHLPSIDEADLSTVDQLGNDPTNLITSSLINQVRNIMTEADVNGESMDSKELDEKLREAVTRSVDESVGIGKSLATSSSSTNFANLVPSSSLNACNKLDIVSENDETVEDQNHDTNKRQRN</sequence>
<dbReference type="PROSITE" id="PS50088">
    <property type="entry name" value="ANK_REPEAT"/>
    <property type="match status" value="1"/>
</dbReference>
<keyword evidence="1" id="KW-0677">Repeat</keyword>
<protein>
    <submittedName>
        <fullName evidence="4">Ankyrin repeat-containing domain protein</fullName>
    </submittedName>
</protein>
<dbReference type="Proteomes" id="UP001153365">
    <property type="component" value="Unassembled WGS sequence"/>
</dbReference>
<dbReference type="PANTHER" id="PTHR24171:SF8">
    <property type="entry name" value="BRCA1-ASSOCIATED RING DOMAIN PROTEIN 1"/>
    <property type="match status" value="1"/>
</dbReference>
<dbReference type="PROSITE" id="PS50297">
    <property type="entry name" value="ANK_REP_REGION"/>
    <property type="match status" value="1"/>
</dbReference>
<comment type="caution">
    <text evidence="4">The sequence shown here is derived from an EMBL/GenBank/DDBJ whole genome shotgun (WGS) entry which is preliminary data.</text>
</comment>
<dbReference type="GO" id="GO:0085020">
    <property type="term" value="P:protein K6-linked ubiquitination"/>
    <property type="evidence" value="ECO:0007669"/>
    <property type="project" value="TreeGrafter"/>
</dbReference>
<proteinExistence type="predicted"/>
<dbReference type="EMBL" id="CALTRL010005741">
    <property type="protein sequence ID" value="CAH7685699.1"/>
    <property type="molecule type" value="Genomic_DNA"/>
</dbReference>
<evidence type="ECO:0000256" key="2">
    <source>
        <dbReference type="ARBA" id="ARBA00023043"/>
    </source>
</evidence>